<dbReference type="InterPro" id="IPR000477">
    <property type="entry name" value="RT_dom"/>
</dbReference>
<dbReference type="GO" id="GO:0004519">
    <property type="term" value="F:endonuclease activity"/>
    <property type="evidence" value="ECO:0007669"/>
    <property type="project" value="UniProtKB-KW"/>
</dbReference>
<name>A0AAJ7JES1_9HYME</name>
<evidence type="ECO:0000256" key="6">
    <source>
        <dbReference type="ARBA" id="ARBA00022750"/>
    </source>
</evidence>
<keyword evidence="12" id="KW-1185">Reference proteome</keyword>
<dbReference type="Proteomes" id="UP000694925">
    <property type="component" value="Unplaced"/>
</dbReference>
<dbReference type="InterPro" id="IPR041588">
    <property type="entry name" value="Integrase_H2C2"/>
</dbReference>
<feature type="compositionally biased region" description="Polar residues" evidence="10">
    <location>
        <begin position="222"/>
        <end position="232"/>
    </location>
</feature>
<dbReference type="RefSeq" id="XP_017891009.1">
    <property type="nucleotide sequence ID" value="XM_018035520.1"/>
</dbReference>
<feature type="compositionally biased region" description="Low complexity" evidence="10">
    <location>
        <begin position="20"/>
        <end position="30"/>
    </location>
</feature>
<dbReference type="InterPro" id="IPR050951">
    <property type="entry name" value="Retrovirus_Pol_polyprotein"/>
</dbReference>
<dbReference type="Gene3D" id="2.40.70.10">
    <property type="entry name" value="Acid Proteases"/>
    <property type="match status" value="1"/>
</dbReference>
<dbReference type="SUPFAM" id="SSF56672">
    <property type="entry name" value="DNA/RNA polymerases"/>
    <property type="match status" value="1"/>
</dbReference>
<evidence type="ECO:0000256" key="5">
    <source>
        <dbReference type="ARBA" id="ARBA00022722"/>
    </source>
</evidence>
<keyword evidence="9" id="KW-0511">Multifunctional enzyme</keyword>
<dbReference type="SUPFAM" id="SSF50630">
    <property type="entry name" value="Acid proteases"/>
    <property type="match status" value="1"/>
</dbReference>
<evidence type="ECO:0000259" key="11">
    <source>
        <dbReference type="SMART" id="SM00343"/>
    </source>
</evidence>
<evidence type="ECO:0000256" key="4">
    <source>
        <dbReference type="ARBA" id="ARBA00022695"/>
    </source>
</evidence>
<dbReference type="Gene3D" id="3.30.70.270">
    <property type="match status" value="2"/>
</dbReference>
<evidence type="ECO:0000313" key="12">
    <source>
        <dbReference type="Proteomes" id="UP000694925"/>
    </source>
</evidence>
<dbReference type="KEGG" id="ccal:108631533"/>
<protein>
    <recommendedName>
        <fullName evidence="1">RNA-directed DNA polymerase</fullName>
        <ecNumber evidence="1">2.7.7.49</ecNumber>
    </recommendedName>
</protein>
<sequence>MNSEPKGKGKIKTGEDSKSKATVSTAASTSIHDTPTPPILKMTEIPGSFRIETYDSTKHKWSTWLQRLEGAFAAFEITTETKKRTYLLQYIGIDTYMKLDNAMDGINPYLTALDTIKEKLKSILEPEPLEAAEIFVFHQRKQLEDESIRDFVNDLHKLSAKCNFGTYLKTALRTQLIAGLRNPNIQARLLETQNLTFDTAVTTAITMEIAESSTRQLRNTNTNAESIQYINSDENRHKIGTHRKNYQKRNPDSAKLLPKNSKTNAKSSNSYVHGQNSRKIAKSRNINCYRCGKEHYASECTINKNVECNFCKKKGHLSRVCFAKKKESANTVEEICTIDSAAAREKFVLQVLVERYPVDFEVDTGAAVSLMSAEQAKSLFPKHKVYNSNIKLQSFNKDPIDTVGYIKVQVEFKTRKISLNLYIVRIQCKPLLGREWFRELIHTDNLFKTKEVRINSVHTVNDEQIIQNLLRNYDICNERVEPIKFYTAKFTLKDNAKPIFIKHRSVPFKLQDKIKRELDSLVAKQIFIPVKSSEWATPIVPVLKKDGTVRICGDYSVTLNKKLVIDEYPLPRLEELFSCMAGMTVFSKIDLKHAYLQLQVSEEQQNLLTLSTHCGLYKPTRLMFGTASAPAIWQRTIEGILHDIDGIKAFLDDIRIASPTKKEHIEKLNLVFKRLHDHNIQINLEKCEFFRSSIHFCGYIIDKNGINKDPSKYAAIKDMPHPKNKSEVRAFLGFVNYYARFIRNLSTILHPIYNLLKDKVPFNWNKQCENAFIQAKQAFCENKILAHYDPKLPLILAVDASSYGVGAVLSHIYPNGSERIIQCASQKLNNVQQKYANIDKEAYAIIFGIKKFHQYLFGTKFTLITDNQALTRIFSPDKNLPTFAALRMQHYALFLRAYNYEIRYKNSEKNANADGLSRLPLDNENNNYDVAHIFHVETIESLPITANEIAELTRTDAELQQIYEAITNKRTRSKEQKFNLEEFSICNDVILRNDRVIVPVKLRKRMLTELHWGHFGIVKMKNLARTIVWWPSMNKDIENLVKNCTICNLHRNNPAKITEERLHRENSRISCVK</sequence>
<dbReference type="Gene3D" id="1.10.340.70">
    <property type="match status" value="1"/>
</dbReference>
<keyword evidence="7" id="KW-0378">Hydrolase</keyword>
<feature type="region of interest" description="Disordered" evidence="10">
    <location>
        <begin position="1"/>
        <end position="39"/>
    </location>
</feature>
<dbReference type="InterPro" id="IPR043128">
    <property type="entry name" value="Rev_trsase/Diguanyl_cyclase"/>
</dbReference>
<keyword evidence="5" id="KW-0540">Nuclease</keyword>
<dbReference type="PANTHER" id="PTHR37984">
    <property type="entry name" value="PROTEIN CBG26694"/>
    <property type="match status" value="1"/>
</dbReference>
<dbReference type="InterPro" id="IPR041577">
    <property type="entry name" value="RT_RNaseH_2"/>
</dbReference>
<dbReference type="SMART" id="SM00343">
    <property type="entry name" value="ZnF_C2HC"/>
    <property type="match status" value="2"/>
</dbReference>
<dbReference type="InterPro" id="IPR036875">
    <property type="entry name" value="Znf_CCHC_sf"/>
</dbReference>
<reference evidence="13" key="1">
    <citation type="submission" date="2025-08" db="UniProtKB">
        <authorList>
            <consortium name="RefSeq"/>
        </authorList>
    </citation>
    <scope>IDENTIFICATION</scope>
    <source>
        <tissue evidence="13">Whole body</tissue>
    </source>
</reference>
<dbReference type="GO" id="GO:0003677">
    <property type="term" value="F:DNA binding"/>
    <property type="evidence" value="ECO:0007669"/>
    <property type="project" value="UniProtKB-KW"/>
</dbReference>
<dbReference type="Gene3D" id="4.10.60.10">
    <property type="entry name" value="Zinc finger, CCHC-type"/>
    <property type="match status" value="1"/>
</dbReference>
<accession>A0AAJ7JES1</accession>
<keyword evidence="6" id="KW-0064">Aspartyl protease</keyword>
<keyword evidence="4" id="KW-0548">Nucleotidyltransferase</keyword>
<dbReference type="GO" id="GO:0006508">
    <property type="term" value="P:proteolysis"/>
    <property type="evidence" value="ECO:0007669"/>
    <property type="project" value="UniProtKB-KW"/>
</dbReference>
<dbReference type="GO" id="GO:0003964">
    <property type="term" value="F:RNA-directed DNA polymerase activity"/>
    <property type="evidence" value="ECO:0007669"/>
    <property type="project" value="UniProtKB-EC"/>
</dbReference>
<evidence type="ECO:0000256" key="1">
    <source>
        <dbReference type="ARBA" id="ARBA00012493"/>
    </source>
</evidence>
<dbReference type="AlphaFoldDB" id="A0AAJ7JES1"/>
<keyword evidence="2" id="KW-0645">Protease</keyword>
<dbReference type="EC" id="2.7.7.49" evidence="1"/>
<dbReference type="FunFam" id="1.10.340.70:FF:000003">
    <property type="entry name" value="Protein CBG25708"/>
    <property type="match status" value="1"/>
</dbReference>
<organism evidence="12 13">
    <name type="scientific">Ceratina calcarata</name>
    <dbReference type="NCBI Taxonomy" id="156304"/>
    <lineage>
        <taxon>Eukaryota</taxon>
        <taxon>Metazoa</taxon>
        <taxon>Ecdysozoa</taxon>
        <taxon>Arthropoda</taxon>
        <taxon>Hexapoda</taxon>
        <taxon>Insecta</taxon>
        <taxon>Pterygota</taxon>
        <taxon>Neoptera</taxon>
        <taxon>Endopterygota</taxon>
        <taxon>Hymenoptera</taxon>
        <taxon>Apocrita</taxon>
        <taxon>Aculeata</taxon>
        <taxon>Apoidea</taxon>
        <taxon>Anthophila</taxon>
        <taxon>Apidae</taxon>
        <taxon>Ceratina</taxon>
        <taxon>Zadontomerus</taxon>
    </lineage>
</organism>
<proteinExistence type="predicted"/>
<feature type="domain" description="CCHC-type" evidence="11">
    <location>
        <begin position="307"/>
        <end position="323"/>
    </location>
</feature>
<dbReference type="Pfam" id="PF00078">
    <property type="entry name" value="RVT_1"/>
    <property type="match status" value="1"/>
</dbReference>
<dbReference type="Pfam" id="PF17921">
    <property type="entry name" value="Integrase_H2C2"/>
    <property type="match status" value="1"/>
</dbReference>
<keyword evidence="3" id="KW-0808">Transferase</keyword>
<dbReference type="InterPro" id="IPR001878">
    <property type="entry name" value="Znf_CCHC"/>
</dbReference>
<feature type="region of interest" description="Disordered" evidence="10">
    <location>
        <begin position="222"/>
        <end position="278"/>
    </location>
</feature>
<feature type="compositionally biased region" description="Low complexity" evidence="10">
    <location>
        <begin position="259"/>
        <end position="270"/>
    </location>
</feature>
<evidence type="ECO:0000256" key="9">
    <source>
        <dbReference type="ARBA" id="ARBA00023268"/>
    </source>
</evidence>
<dbReference type="FunFam" id="3.30.70.270:FF:000026">
    <property type="entry name" value="Transposon Ty3-G Gag-Pol polyprotein"/>
    <property type="match status" value="1"/>
</dbReference>
<dbReference type="PANTHER" id="PTHR37984:SF5">
    <property type="entry name" value="PROTEIN NYNRIN-LIKE"/>
    <property type="match status" value="1"/>
</dbReference>
<dbReference type="Pfam" id="PF17919">
    <property type="entry name" value="RT_RNaseH_2"/>
    <property type="match status" value="1"/>
</dbReference>
<dbReference type="GO" id="GO:0004190">
    <property type="term" value="F:aspartic-type endopeptidase activity"/>
    <property type="evidence" value="ECO:0007669"/>
    <property type="project" value="UniProtKB-KW"/>
</dbReference>
<evidence type="ECO:0000256" key="10">
    <source>
        <dbReference type="SAM" id="MobiDB-lite"/>
    </source>
</evidence>
<evidence type="ECO:0000313" key="13">
    <source>
        <dbReference type="RefSeq" id="XP_017891009.1"/>
    </source>
</evidence>
<keyword evidence="7" id="KW-0255">Endonuclease</keyword>
<dbReference type="CDD" id="cd01647">
    <property type="entry name" value="RT_LTR"/>
    <property type="match status" value="1"/>
</dbReference>
<feature type="domain" description="CCHC-type" evidence="11">
    <location>
        <begin position="287"/>
        <end position="302"/>
    </location>
</feature>
<dbReference type="GO" id="GO:0008270">
    <property type="term" value="F:zinc ion binding"/>
    <property type="evidence" value="ECO:0007669"/>
    <property type="project" value="InterPro"/>
</dbReference>
<dbReference type="CDD" id="cd09274">
    <property type="entry name" value="RNase_HI_RT_Ty3"/>
    <property type="match status" value="1"/>
</dbReference>
<dbReference type="GeneID" id="108631533"/>
<feature type="compositionally biased region" description="Basic residues" evidence="10">
    <location>
        <begin position="238"/>
        <end position="247"/>
    </location>
</feature>
<dbReference type="InterPro" id="IPR021109">
    <property type="entry name" value="Peptidase_aspartic_dom_sf"/>
</dbReference>
<evidence type="ECO:0000256" key="7">
    <source>
        <dbReference type="ARBA" id="ARBA00022759"/>
    </source>
</evidence>
<evidence type="ECO:0000256" key="3">
    <source>
        <dbReference type="ARBA" id="ARBA00022679"/>
    </source>
</evidence>
<evidence type="ECO:0000256" key="8">
    <source>
        <dbReference type="ARBA" id="ARBA00023125"/>
    </source>
</evidence>
<dbReference type="SUPFAM" id="SSF57756">
    <property type="entry name" value="Retrovirus zinc finger-like domains"/>
    <property type="match status" value="1"/>
</dbReference>
<dbReference type="Gene3D" id="3.10.10.10">
    <property type="entry name" value="HIV Type 1 Reverse Transcriptase, subunit A, domain 1"/>
    <property type="match status" value="1"/>
</dbReference>
<dbReference type="InterPro" id="IPR043502">
    <property type="entry name" value="DNA/RNA_pol_sf"/>
</dbReference>
<gene>
    <name evidence="13" type="primary">LOC108631533</name>
</gene>
<evidence type="ECO:0000256" key="2">
    <source>
        <dbReference type="ARBA" id="ARBA00022670"/>
    </source>
</evidence>
<keyword evidence="8" id="KW-0238">DNA-binding</keyword>